<feature type="signal peptide" evidence="1">
    <location>
        <begin position="1"/>
        <end position="30"/>
    </location>
</feature>
<organism evidence="3 4">
    <name type="scientific">Rivibacter subsaxonicus</name>
    <dbReference type="NCBI Taxonomy" id="457575"/>
    <lineage>
        <taxon>Bacteria</taxon>
        <taxon>Pseudomonadati</taxon>
        <taxon>Pseudomonadota</taxon>
        <taxon>Betaproteobacteria</taxon>
        <taxon>Burkholderiales</taxon>
        <taxon>Rivibacter</taxon>
    </lineage>
</organism>
<dbReference type="Proteomes" id="UP000293671">
    <property type="component" value="Unassembled WGS sequence"/>
</dbReference>
<feature type="domain" description="Ysc84 actin-binding" evidence="2">
    <location>
        <begin position="103"/>
        <end position="192"/>
    </location>
</feature>
<protein>
    <submittedName>
        <fullName evidence="3">Las17-binding protein actin regulator</fullName>
    </submittedName>
</protein>
<keyword evidence="4" id="KW-1185">Reference proteome</keyword>
<dbReference type="AlphaFoldDB" id="A0A4Q7W190"/>
<comment type="caution">
    <text evidence="3">The sequence shown here is derived from an EMBL/GenBank/DDBJ whole genome shotgun (WGS) entry which is preliminary data.</text>
</comment>
<evidence type="ECO:0000256" key="1">
    <source>
        <dbReference type="SAM" id="SignalP"/>
    </source>
</evidence>
<dbReference type="EMBL" id="SHKP01000004">
    <property type="protein sequence ID" value="RZU02668.1"/>
    <property type="molecule type" value="Genomic_DNA"/>
</dbReference>
<dbReference type="CDD" id="cd11524">
    <property type="entry name" value="SYLF"/>
    <property type="match status" value="1"/>
</dbReference>
<gene>
    <name evidence="3" type="ORF">EV670_0697</name>
</gene>
<feature type="chain" id="PRO_5020490681" evidence="1">
    <location>
        <begin position="31"/>
        <end position="193"/>
    </location>
</feature>
<dbReference type="InterPro" id="IPR007461">
    <property type="entry name" value="Ysc84_actin-binding"/>
</dbReference>
<evidence type="ECO:0000313" key="4">
    <source>
        <dbReference type="Proteomes" id="UP000293671"/>
    </source>
</evidence>
<accession>A0A4Q7W190</accession>
<keyword evidence="1" id="KW-0732">Signal</keyword>
<dbReference type="RefSeq" id="WP_130430409.1">
    <property type="nucleotide sequence ID" value="NZ_SHKP01000004.1"/>
</dbReference>
<proteinExistence type="predicted"/>
<name>A0A4Q7W190_9BURK</name>
<evidence type="ECO:0000259" key="2">
    <source>
        <dbReference type="Pfam" id="PF04366"/>
    </source>
</evidence>
<sequence>MPKPSLMSSSLVRAAAVALLLGVPATAVLAADPAAQRAEVRKMCDEALATLYKSKPELQARIAKAAGYGCFSSYGVSFIVGGAGGRGLVHPTGGKEVYMSMGQASAGLDIGIKDYREVLVFKDAATLNKFIESGWEFGGQAGATATAKGKGGTTEMGEMATGPIEVYPMTKTGLAAGVSAAGRKYWKDKELNP</sequence>
<dbReference type="Pfam" id="PF04366">
    <property type="entry name" value="Ysc84"/>
    <property type="match status" value="1"/>
</dbReference>
<dbReference type="OrthoDB" id="117166at2"/>
<evidence type="ECO:0000313" key="3">
    <source>
        <dbReference type="EMBL" id="RZU02668.1"/>
    </source>
</evidence>
<reference evidence="3 4" key="1">
    <citation type="submission" date="2019-02" db="EMBL/GenBank/DDBJ databases">
        <title>Genomic Encyclopedia of Type Strains, Phase IV (KMG-IV): sequencing the most valuable type-strain genomes for metagenomic binning, comparative biology and taxonomic classification.</title>
        <authorList>
            <person name="Goeker M."/>
        </authorList>
    </citation>
    <scope>NUCLEOTIDE SEQUENCE [LARGE SCALE GENOMIC DNA]</scope>
    <source>
        <strain evidence="3 4">DSM 19570</strain>
    </source>
</reference>